<sequence length="140" mass="15340">MKRIEKLYYKISISIVCDGVKYNLFVIDNDKDKFYFTVVASFSMIKPKSSISTNGSSLQFNPTVASSSLPVIASVGDLVASPSFAADLYRDEIAKLDANMNTPVMILIFRAVGELDVVEGVLQNDDDVEPATIDNATMMI</sequence>
<evidence type="ECO:0000313" key="1">
    <source>
        <dbReference type="EMBL" id="RYR01292.1"/>
    </source>
</evidence>
<dbReference type="Proteomes" id="UP000289738">
    <property type="component" value="Chromosome B06"/>
</dbReference>
<name>A0A444YH73_ARAHY</name>
<gene>
    <name evidence="1" type="ORF">Ahy_B06g080156</name>
</gene>
<evidence type="ECO:0000313" key="2">
    <source>
        <dbReference type="Proteomes" id="UP000289738"/>
    </source>
</evidence>
<dbReference type="AlphaFoldDB" id="A0A444YH73"/>
<reference evidence="1 2" key="1">
    <citation type="submission" date="2019-01" db="EMBL/GenBank/DDBJ databases">
        <title>Sequencing of cultivated peanut Arachis hypogaea provides insights into genome evolution and oil improvement.</title>
        <authorList>
            <person name="Chen X."/>
        </authorList>
    </citation>
    <scope>NUCLEOTIDE SEQUENCE [LARGE SCALE GENOMIC DNA]</scope>
    <source>
        <strain evidence="2">cv. Fuhuasheng</strain>
        <tissue evidence="1">Leaves</tissue>
    </source>
</reference>
<dbReference type="EMBL" id="SDMP01000016">
    <property type="protein sequence ID" value="RYR01292.1"/>
    <property type="molecule type" value="Genomic_DNA"/>
</dbReference>
<accession>A0A444YH73</accession>
<comment type="caution">
    <text evidence="1">The sequence shown here is derived from an EMBL/GenBank/DDBJ whole genome shotgun (WGS) entry which is preliminary data.</text>
</comment>
<keyword evidence="2" id="KW-1185">Reference proteome</keyword>
<proteinExistence type="predicted"/>
<organism evidence="1 2">
    <name type="scientific">Arachis hypogaea</name>
    <name type="common">Peanut</name>
    <dbReference type="NCBI Taxonomy" id="3818"/>
    <lineage>
        <taxon>Eukaryota</taxon>
        <taxon>Viridiplantae</taxon>
        <taxon>Streptophyta</taxon>
        <taxon>Embryophyta</taxon>
        <taxon>Tracheophyta</taxon>
        <taxon>Spermatophyta</taxon>
        <taxon>Magnoliopsida</taxon>
        <taxon>eudicotyledons</taxon>
        <taxon>Gunneridae</taxon>
        <taxon>Pentapetalae</taxon>
        <taxon>rosids</taxon>
        <taxon>fabids</taxon>
        <taxon>Fabales</taxon>
        <taxon>Fabaceae</taxon>
        <taxon>Papilionoideae</taxon>
        <taxon>50 kb inversion clade</taxon>
        <taxon>dalbergioids sensu lato</taxon>
        <taxon>Dalbergieae</taxon>
        <taxon>Pterocarpus clade</taxon>
        <taxon>Arachis</taxon>
    </lineage>
</organism>
<protein>
    <submittedName>
        <fullName evidence="1">Uncharacterized protein</fullName>
    </submittedName>
</protein>